<gene>
    <name evidence="1" type="ORF">CEXT_735871</name>
</gene>
<name>A0AAV4Y0E3_CAEEX</name>
<evidence type="ECO:0000313" key="2">
    <source>
        <dbReference type="Proteomes" id="UP001054945"/>
    </source>
</evidence>
<evidence type="ECO:0000313" key="1">
    <source>
        <dbReference type="EMBL" id="GIZ00603.1"/>
    </source>
</evidence>
<reference evidence="1 2" key="1">
    <citation type="submission" date="2021-06" db="EMBL/GenBank/DDBJ databases">
        <title>Caerostris extrusa draft genome.</title>
        <authorList>
            <person name="Kono N."/>
            <person name="Arakawa K."/>
        </authorList>
    </citation>
    <scope>NUCLEOTIDE SEQUENCE [LARGE SCALE GENOMIC DNA]</scope>
</reference>
<sequence>MPDFLTWGLLAIGAKLLTEGRNIKIFAAEGGKLSSLGAAVHQYAWTAFACLGNKKTHVILGKGKLSRKIFKFQGIFSFNKYINIDIVISRNALGK</sequence>
<dbReference type="AlphaFoldDB" id="A0AAV4Y0E3"/>
<accession>A0AAV4Y0E3</accession>
<keyword evidence="2" id="KW-1185">Reference proteome</keyword>
<proteinExistence type="predicted"/>
<protein>
    <submittedName>
        <fullName evidence="1">Uncharacterized protein</fullName>
    </submittedName>
</protein>
<organism evidence="1 2">
    <name type="scientific">Caerostris extrusa</name>
    <name type="common">Bark spider</name>
    <name type="synonym">Caerostris bankana</name>
    <dbReference type="NCBI Taxonomy" id="172846"/>
    <lineage>
        <taxon>Eukaryota</taxon>
        <taxon>Metazoa</taxon>
        <taxon>Ecdysozoa</taxon>
        <taxon>Arthropoda</taxon>
        <taxon>Chelicerata</taxon>
        <taxon>Arachnida</taxon>
        <taxon>Araneae</taxon>
        <taxon>Araneomorphae</taxon>
        <taxon>Entelegynae</taxon>
        <taxon>Araneoidea</taxon>
        <taxon>Araneidae</taxon>
        <taxon>Caerostris</taxon>
    </lineage>
</organism>
<comment type="caution">
    <text evidence="1">The sequence shown here is derived from an EMBL/GenBank/DDBJ whole genome shotgun (WGS) entry which is preliminary data.</text>
</comment>
<dbReference type="EMBL" id="BPLR01018566">
    <property type="protein sequence ID" value="GIZ00603.1"/>
    <property type="molecule type" value="Genomic_DNA"/>
</dbReference>
<dbReference type="Proteomes" id="UP001054945">
    <property type="component" value="Unassembled WGS sequence"/>
</dbReference>